<evidence type="ECO:0000256" key="5">
    <source>
        <dbReference type="ARBA" id="ARBA00018046"/>
    </source>
</evidence>
<keyword evidence="6 15" id="KW-0645">Protease</keyword>
<dbReference type="InterPro" id="IPR024077">
    <property type="entry name" value="Neurolysin/TOP_dom2"/>
</dbReference>
<evidence type="ECO:0000256" key="9">
    <source>
        <dbReference type="ARBA" id="ARBA00022833"/>
    </source>
</evidence>
<dbReference type="EC" id="3.4.24.59" evidence="4"/>
<keyword evidence="7 15" id="KW-0479">Metal-binding</keyword>
<dbReference type="PANTHER" id="PTHR11804:SF79">
    <property type="entry name" value="MITOCHONDRIAL INTERMEDIATE PEPTIDASE"/>
    <property type="match status" value="1"/>
</dbReference>
<dbReference type="Proteomes" id="UP000017559">
    <property type="component" value="Unassembled WGS sequence"/>
</dbReference>
<evidence type="ECO:0000259" key="16">
    <source>
        <dbReference type="Pfam" id="PF01432"/>
    </source>
</evidence>
<dbReference type="PANTHER" id="PTHR11804">
    <property type="entry name" value="PROTEASE M3 THIMET OLIGOPEPTIDASE-RELATED"/>
    <property type="match status" value="1"/>
</dbReference>
<dbReference type="STRING" id="1381753.V2Y0C7"/>
<evidence type="ECO:0000256" key="11">
    <source>
        <dbReference type="ARBA" id="ARBA00023049"/>
    </source>
</evidence>
<dbReference type="Gene3D" id="1.10.1370.10">
    <property type="entry name" value="Neurolysin, domain 3"/>
    <property type="match status" value="2"/>
</dbReference>
<protein>
    <recommendedName>
        <fullName evidence="5">Mitochondrial intermediate peptidase</fullName>
        <ecNumber evidence="4">3.4.24.59</ecNumber>
    </recommendedName>
    <alternativeName>
        <fullName evidence="14">Octapeptidyl aminopeptidase</fullName>
    </alternativeName>
</protein>
<dbReference type="GO" id="GO:0006627">
    <property type="term" value="P:protein processing involved in protein targeting to mitochondrion"/>
    <property type="evidence" value="ECO:0007669"/>
    <property type="project" value="TreeGrafter"/>
</dbReference>
<dbReference type="GO" id="GO:0006518">
    <property type="term" value="P:peptide metabolic process"/>
    <property type="evidence" value="ECO:0007669"/>
    <property type="project" value="TreeGrafter"/>
</dbReference>
<dbReference type="KEGG" id="mrr:Moror_317"/>
<keyword evidence="8 15" id="KW-0378">Hydrolase</keyword>
<comment type="caution">
    <text evidence="17">The sequence shown here is derived from an EMBL/GenBank/DDBJ whole genome shotgun (WGS) entry which is preliminary data.</text>
</comment>
<dbReference type="InterPro" id="IPR033851">
    <property type="entry name" value="M3A_MIP"/>
</dbReference>
<keyword evidence="9 15" id="KW-0862">Zinc</keyword>
<feature type="domain" description="Peptidase M3A/M3B catalytic" evidence="16">
    <location>
        <begin position="286"/>
        <end position="755"/>
    </location>
</feature>
<proteinExistence type="inferred from homology"/>
<dbReference type="CDD" id="cd06457">
    <property type="entry name" value="M3A_MIP"/>
    <property type="match status" value="1"/>
</dbReference>
<evidence type="ECO:0000256" key="15">
    <source>
        <dbReference type="RuleBase" id="RU003435"/>
    </source>
</evidence>
<comment type="function">
    <text evidence="13">Cleaves proteins, imported into the mitochondrion, to their mature size. While most mitochondrial precursor proteins are processed to the mature form in one step by mitochondrial processing peptidase (MPP), the sequential cleavage by MIP of an octapeptide after initial processing by MPP is a required step for a subgroup of nuclear-encoded precursor proteins destined for the matrix or the inner membrane.</text>
</comment>
<dbReference type="GO" id="GO:0005759">
    <property type="term" value="C:mitochondrial matrix"/>
    <property type="evidence" value="ECO:0007669"/>
    <property type="project" value="UniProtKB-SubCell"/>
</dbReference>
<dbReference type="HOGENOM" id="CLU_001805_0_0_1"/>
<dbReference type="InterPro" id="IPR001567">
    <property type="entry name" value="Pept_M3A_M3B_dom"/>
</dbReference>
<keyword evidence="18" id="KW-1185">Reference proteome</keyword>
<evidence type="ECO:0000313" key="17">
    <source>
        <dbReference type="EMBL" id="ESK98200.1"/>
    </source>
</evidence>
<evidence type="ECO:0000256" key="8">
    <source>
        <dbReference type="ARBA" id="ARBA00022801"/>
    </source>
</evidence>
<evidence type="ECO:0000256" key="6">
    <source>
        <dbReference type="ARBA" id="ARBA00022670"/>
    </source>
</evidence>
<comment type="cofactor">
    <cofactor evidence="15">
        <name>Zn(2+)</name>
        <dbReference type="ChEBI" id="CHEBI:29105"/>
    </cofactor>
    <text evidence="15">Binds 1 zinc ion.</text>
</comment>
<keyword evidence="10" id="KW-0809">Transit peptide</keyword>
<dbReference type="Pfam" id="PF01432">
    <property type="entry name" value="Peptidase_M3"/>
    <property type="match status" value="1"/>
</dbReference>
<evidence type="ECO:0000256" key="10">
    <source>
        <dbReference type="ARBA" id="ARBA00022946"/>
    </source>
</evidence>
<comment type="subcellular location">
    <subcellularLocation>
        <location evidence="2">Mitochondrion matrix</location>
    </subcellularLocation>
</comment>
<sequence length="773" mass="86569">MLSNALKFKYPARSAKSIFRFRGCLHEPIARRTAVTRPDPSFIIPASTEDKNLLSVFDQPSVTRLRSPFSTTGLFGHSSLTHPHALVSLANATLIRAQALTERILCASESRDELKKVVKNLDRLSDLLCGVIDLSELVRNAHPDRQWVEAANHAYEVLCEFMNVLNTHVGLYEVLKTVLTDPELRQSLGPEALQTALIFWTDFEKSAINLPPAQREQFVRLSSEIIVLGRHFLHEASSPRPPVAITPTELVGLKDQGMGVRLQLQARFTQRDLMVYPGSLQAQMIMRSAPSEEPRRKLYIGAHSSTQEQLDILEALLRKRAELAQLVGWKSFADLTLDTKMAKNPENVKSFLDALMDHQKPAAKTALHALSLRKQTHLNLPSLPTIQAWDRDFYCPPEPPAPPIPLPPLTVGTVFMGLSRLFKHLYGISLRPVVPESGEVWHSDVCKLEVVDEDKGVIGWIYADLFARRGKASGAAHYTVRCSRRTDDDDEAGDPITEDPESIRHSVEFENVKRHSIPGVNGVYQLPLVVLLCEFVRPSMNKGPTVLEWHEVSTLFHEMGHAMHSMIGRTEFQNVSGTRCATDFVELPSILMEHFLSSPTVLSLFSPESATPSTSVNNHVDPCHSIDTFQQIILAALDQIYHSSPEILSPSFDSTKAYETLLLEKGIIPPVPGTSYQTQFGHLFGYGATYYSYLLDRAIASRVWKDVFSSNPLRREEGERYKDQVLKWGGGRDPWEMVSTLLSMPELEKGDKEAMSIVGRWRIEDEVGGGGRH</sequence>
<dbReference type="OrthoDB" id="17530at2759"/>
<reference evidence="17 18" key="1">
    <citation type="journal article" date="2014" name="BMC Genomics">
        <title>Genome and secretome analysis of the hemibiotrophic fungal pathogen, Moniliophthora roreri, which causes frosty pod rot disease of cacao: mechanisms of the biotrophic and necrotrophic phases.</title>
        <authorList>
            <person name="Meinhardt L.W."/>
            <person name="Costa G.G.L."/>
            <person name="Thomazella D.P.T."/>
            <person name="Teixeira P.J.P.L."/>
            <person name="Carazzolle M.F."/>
            <person name="Schuster S.C."/>
            <person name="Carlson J.E."/>
            <person name="Guiltinan M.J."/>
            <person name="Mieczkowski P."/>
            <person name="Farmer A."/>
            <person name="Ramaraj T."/>
            <person name="Crozier J."/>
            <person name="Davis R.E."/>
            <person name="Shao J."/>
            <person name="Melnick R.L."/>
            <person name="Pereira G.A.G."/>
            <person name="Bailey B.A."/>
        </authorList>
    </citation>
    <scope>NUCLEOTIDE SEQUENCE [LARGE SCALE GENOMIC DNA]</scope>
    <source>
        <strain evidence="17 18">MCA 2997</strain>
    </source>
</reference>
<name>V2Y0C7_MONRO</name>
<dbReference type="InterPro" id="IPR045090">
    <property type="entry name" value="Pept_M3A_M3B"/>
</dbReference>
<dbReference type="AlphaFoldDB" id="V2Y0C7"/>
<organism evidence="17 18">
    <name type="scientific">Moniliophthora roreri (strain MCA 2997)</name>
    <name type="common">Cocoa frosty pod rot fungus</name>
    <name type="synonym">Crinipellis roreri</name>
    <dbReference type="NCBI Taxonomy" id="1381753"/>
    <lineage>
        <taxon>Eukaryota</taxon>
        <taxon>Fungi</taxon>
        <taxon>Dikarya</taxon>
        <taxon>Basidiomycota</taxon>
        <taxon>Agaricomycotina</taxon>
        <taxon>Agaricomycetes</taxon>
        <taxon>Agaricomycetidae</taxon>
        <taxon>Agaricales</taxon>
        <taxon>Marasmiineae</taxon>
        <taxon>Marasmiaceae</taxon>
        <taxon>Moniliophthora</taxon>
    </lineage>
</organism>
<keyword evidence="12" id="KW-0496">Mitochondrion</keyword>
<evidence type="ECO:0000256" key="14">
    <source>
        <dbReference type="ARBA" id="ARBA00032470"/>
    </source>
</evidence>
<dbReference type="EMBL" id="AWSO01000004">
    <property type="protein sequence ID" value="ESK98200.1"/>
    <property type="molecule type" value="Genomic_DNA"/>
</dbReference>
<evidence type="ECO:0000256" key="4">
    <source>
        <dbReference type="ARBA" id="ARBA00012441"/>
    </source>
</evidence>
<gene>
    <name evidence="17" type="ORF">Moror_317</name>
</gene>
<accession>V2Y0C7</accession>
<dbReference type="FunFam" id="3.40.390.10:FF:000055">
    <property type="entry name" value="Related to mitochondrial intermediate peptidase"/>
    <property type="match status" value="1"/>
</dbReference>
<comment type="similarity">
    <text evidence="3 15">Belongs to the peptidase M3 family.</text>
</comment>
<evidence type="ECO:0000256" key="7">
    <source>
        <dbReference type="ARBA" id="ARBA00022723"/>
    </source>
</evidence>
<dbReference type="SUPFAM" id="SSF55486">
    <property type="entry name" value="Metalloproteases ('zincins'), catalytic domain"/>
    <property type="match status" value="1"/>
</dbReference>
<dbReference type="Gene3D" id="3.40.390.10">
    <property type="entry name" value="Collagenase (Catalytic Domain)"/>
    <property type="match status" value="1"/>
</dbReference>
<evidence type="ECO:0000256" key="1">
    <source>
        <dbReference type="ARBA" id="ARBA00000436"/>
    </source>
</evidence>
<evidence type="ECO:0000256" key="2">
    <source>
        <dbReference type="ARBA" id="ARBA00004305"/>
    </source>
</evidence>
<dbReference type="InterPro" id="IPR024079">
    <property type="entry name" value="MetalloPept_cat_dom_sf"/>
</dbReference>
<dbReference type="GO" id="GO:0046872">
    <property type="term" value="F:metal ion binding"/>
    <property type="evidence" value="ECO:0007669"/>
    <property type="project" value="UniProtKB-UniRule"/>
</dbReference>
<dbReference type="GO" id="GO:0004222">
    <property type="term" value="F:metalloendopeptidase activity"/>
    <property type="evidence" value="ECO:0007669"/>
    <property type="project" value="UniProtKB-EC"/>
</dbReference>
<evidence type="ECO:0000313" key="18">
    <source>
        <dbReference type="Proteomes" id="UP000017559"/>
    </source>
</evidence>
<evidence type="ECO:0000256" key="13">
    <source>
        <dbReference type="ARBA" id="ARBA00025208"/>
    </source>
</evidence>
<comment type="catalytic activity">
    <reaction evidence="1">
        <text>Release of an N-terminal octapeptide as second stage of processing of some proteins imported into the mitochondrion.</text>
        <dbReference type="EC" id="3.4.24.59"/>
    </reaction>
</comment>
<keyword evidence="11 15" id="KW-0482">Metalloprotease</keyword>
<evidence type="ECO:0000256" key="3">
    <source>
        <dbReference type="ARBA" id="ARBA00006040"/>
    </source>
</evidence>
<evidence type="ECO:0000256" key="12">
    <source>
        <dbReference type="ARBA" id="ARBA00023128"/>
    </source>
</evidence>